<gene>
    <name evidence="1" type="ORF">C8J48_0952</name>
</gene>
<proteinExistence type="predicted"/>
<protein>
    <submittedName>
        <fullName evidence="1">Uncharacterized protein</fullName>
    </submittedName>
</protein>
<dbReference type="Gene3D" id="1.10.10.60">
    <property type="entry name" value="Homeodomain-like"/>
    <property type="match status" value="1"/>
</dbReference>
<accession>A0A2T4Z919</accession>
<organism evidence="1 2">
    <name type="scientific">Desmospora activa DSM 45169</name>
    <dbReference type="NCBI Taxonomy" id="1121389"/>
    <lineage>
        <taxon>Bacteria</taxon>
        <taxon>Bacillati</taxon>
        <taxon>Bacillota</taxon>
        <taxon>Bacilli</taxon>
        <taxon>Bacillales</taxon>
        <taxon>Thermoactinomycetaceae</taxon>
        <taxon>Desmospora</taxon>
    </lineage>
</organism>
<keyword evidence="2" id="KW-1185">Reference proteome</keyword>
<evidence type="ECO:0000313" key="2">
    <source>
        <dbReference type="Proteomes" id="UP000241639"/>
    </source>
</evidence>
<dbReference type="RefSeq" id="WP_107725183.1">
    <property type="nucleotide sequence ID" value="NZ_PZZP01000001.1"/>
</dbReference>
<name>A0A2T4Z919_9BACL</name>
<comment type="caution">
    <text evidence="1">The sequence shown here is derived from an EMBL/GenBank/DDBJ whole genome shotgun (WGS) entry which is preliminary data.</text>
</comment>
<dbReference type="Proteomes" id="UP000241639">
    <property type="component" value="Unassembled WGS sequence"/>
</dbReference>
<sequence>MRAGRKSKLTPELIDKATKLIAAGNYVGTVCNYLGIGETTWYRWMSEGEKATRGRYREFRDAIKRAESAAEMRAVNGIVQAGSKNWQALAWYLERKHPDRWGRREQMNLEGNIGIKFVDDIGSDEDETG</sequence>
<dbReference type="InterPro" id="IPR009057">
    <property type="entry name" value="Homeodomain-like_sf"/>
</dbReference>
<dbReference type="AlphaFoldDB" id="A0A2T4Z919"/>
<evidence type="ECO:0000313" key="1">
    <source>
        <dbReference type="EMBL" id="PTM58370.1"/>
    </source>
</evidence>
<dbReference type="EMBL" id="PZZP01000001">
    <property type="protein sequence ID" value="PTM58370.1"/>
    <property type="molecule type" value="Genomic_DNA"/>
</dbReference>
<reference evidence="1 2" key="1">
    <citation type="submission" date="2018-04" db="EMBL/GenBank/DDBJ databases">
        <title>Genomic Encyclopedia of Archaeal and Bacterial Type Strains, Phase II (KMG-II): from individual species to whole genera.</title>
        <authorList>
            <person name="Goeker M."/>
        </authorList>
    </citation>
    <scope>NUCLEOTIDE SEQUENCE [LARGE SCALE GENOMIC DNA]</scope>
    <source>
        <strain evidence="1 2">DSM 45169</strain>
    </source>
</reference>
<dbReference type="OrthoDB" id="2382297at2"/>
<dbReference type="SUPFAM" id="SSF46689">
    <property type="entry name" value="Homeodomain-like"/>
    <property type="match status" value="1"/>
</dbReference>